<reference evidence="3" key="1">
    <citation type="submission" date="2016-06" db="EMBL/GenBank/DDBJ databases">
        <title>Parallel loss of symbiosis genes in relatives of nitrogen-fixing non-legume Parasponia.</title>
        <authorList>
            <person name="Van Velzen R."/>
            <person name="Holmer R."/>
            <person name="Bu F."/>
            <person name="Rutten L."/>
            <person name="Van Zeijl A."/>
            <person name="Liu W."/>
            <person name="Santuari L."/>
            <person name="Cao Q."/>
            <person name="Sharma T."/>
            <person name="Shen D."/>
            <person name="Roswanjaya Y."/>
            <person name="Wardhani T."/>
            <person name="Kalhor M.S."/>
            <person name="Jansen J."/>
            <person name="Van den Hoogen J."/>
            <person name="Gungor B."/>
            <person name="Hartog M."/>
            <person name="Hontelez J."/>
            <person name="Verver J."/>
            <person name="Yang W.-C."/>
            <person name="Schijlen E."/>
            <person name="Repin R."/>
            <person name="Schilthuizen M."/>
            <person name="Schranz E."/>
            <person name="Heidstra R."/>
            <person name="Miyata K."/>
            <person name="Fedorova E."/>
            <person name="Kohlen W."/>
            <person name="Bisseling T."/>
            <person name="Smit S."/>
            <person name="Geurts R."/>
        </authorList>
    </citation>
    <scope>NUCLEOTIDE SEQUENCE [LARGE SCALE GENOMIC DNA]</scope>
    <source>
        <strain evidence="3">cv. WU1-14</strain>
    </source>
</reference>
<dbReference type="EMBL" id="JXTB01000226">
    <property type="protein sequence ID" value="PON51986.1"/>
    <property type="molecule type" value="Genomic_DNA"/>
</dbReference>
<dbReference type="OrthoDB" id="10597953at2759"/>
<proteinExistence type="predicted"/>
<sequence length="87" mass="9526">MCSHLRGLPNPSKNCKLPPTVSLNEKAESETETKIEIAQANALSSPDLAITTGSVDDARDRYGEVRGTPIDREILSRTDRVNESNPF</sequence>
<evidence type="ECO:0000313" key="2">
    <source>
        <dbReference type="EMBL" id="PON51986.1"/>
    </source>
</evidence>
<evidence type="ECO:0000256" key="1">
    <source>
        <dbReference type="SAM" id="MobiDB-lite"/>
    </source>
</evidence>
<comment type="caution">
    <text evidence="2">The sequence shown here is derived from an EMBL/GenBank/DDBJ whole genome shotgun (WGS) entry which is preliminary data.</text>
</comment>
<dbReference type="AlphaFoldDB" id="A0A2P5BT65"/>
<protein>
    <submittedName>
        <fullName evidence="2">Uncharacterized protein</fullName>
    </submittedName>
</protein>
<dbReference type="Proteomes" id="UP000237105">
    <property type="component" value="Unassembled WGS sequence"/>
</dbReference>
<name>A0A2P5BT65_PARAD</name>
<organism evidence="2 3">
    <name type="scientific">Parasponia andersonii</name>
    <name type="common">Sponia andersonii</name>
    <dbReference type="NCBI Taxonomy" id="3476"/>
    <lineage>
        <taxon>Eukaryota</taxon>
        <taxon>Viridiplantae</taxon>
        <taxon>Streptophyta</taxon>
        <taxon>Embryophyta</taxon>
        <taxon>Tracheophyta</taxon>
        <taxon>Spermatophyta</taxon>
        <taxon>Magnoliopsida</taxon>
        <taxon>eudicotyledons</taxon>
        <taxon>Gunneridae</taxon>
        <taxon>Pentapetalae</taxon>
        <taxon>rosids</taxon>
        <taxon>fabids</taxon>
        <taxon>Rosales</taxon>
        <taxon>Cannabaceae</taxon>
        <taxon>Parasponia</taxon>
    </lineage>
</organism>
<evidence type="ECO:0000313" key="3">
    <source>
        <dbReference type="Proteomes" id="UP000237105"/>
    </source>
</evidence>
<keyword evidence="3" id="KW-1185">Reference proteome</keyword>
<gene>
    <name evidence="2" type="ORF">PanWU01x14_212290</name>
</gene>
<accession>A0A2P5BT65</accession>
<feature type="region of interest" description="Disordered" evidence="1">
    <location>
        <begin position="1"/>
        <end position="20"/>
    </location>
</feature>